<feature type="domain" description="K Homology" evidence="8">
    <location>
        <begin position="429"/>
        <end position="495"/>
    </location>
</feature>
<sequence>MESTIPSTLHEISPDPKSHSDGNGLENPSVPPSAMTYDDIFPGLPETAIGVRTDCTIGKWNNKLRVSSRNVTQVFHIPPEERRVDSSNKFGEGDLLKTCADIMQSTGATIETSYAKDQSLTFVVIGKQDSVLEAKREILKRFQTQSSSAVEIPKEYHGFILGKGGAKLKELEKQTATKITIPKETESSGRIVVSGPKEGIEKALHEIQMISDERSKQAYERLEIPKIYHPFITGAHNETIKSLTEGSGVKVNIPPLSVQKDEISIAGERDGVLKVKHAIIQIYEEMKRKCATVSVEVRKSQHKYVIGPKGAGIAEILQESGVSVEMPPTDSEKETITLRGPQEKLGIALTKVYEKANSVCTAEILAPSWIHRHIIGKKGAGIRAITQDYPKVHVEMEDKADKIIVEGPVEEVERVRVALQANVEDLLSKLTFADIVVDPKYHKHIIGKGGSNVNRLKEETGVTINIPDERSSTIRIEGTPFGVDQAKAELLELVTKMENEREKDILIEHRFHKNIIGAKGEKIREIRDMFHQVQVTFPDSSEKSDVVKIRGPKQDVDATYKYLQKLYKELLESSYSVKVPIYKEFHKNVIGKGGANIRKIREETSTRIDLPPEGSESDMIVITGRKEDVEKARDRILKIQSELVSIIAEDVEIPAKYHQSFIGAGGKLIQSIMEDCGGVQIKFPPSESGSNKVLIRGPKEEVEKAKKTLLEMSNEKNLTGYTETIRSKPEHHRFLIGRNGSNIRKIRELTGARIVFPSDSEANNTKERDIITIVGREDAVKKAREELENRIKELDSVVELEMHVDPKYHRHFVARRGEILHEISDQYGGVTVSFPRSGVDSDRVVLKGAKECVEAARHRIEEIVNDLEQQVTVDCVIPQKFHRTIMGSKGMRVQTITTEFDVKIKFPEKSPIDAELDHVNGQQPEGESAVDDTPKACDVIRITGRQDRCEAAKNALIALVPITVEVSVPYDLHRYIIGQKGKDVREMMTTFDVNIKIPSAEQQSEAIQISGPAAKVEAARQALLDRVTELEKEREDRVLRNFAVHVEVPPEYHSKIIGKKGAVISKLRDDFQVNITMPKPEDPNPQLITIKGYEENANQAKEAVLKMVQDLDDLIKQDLPIDQRVHSRLIGRRGRNIRQVMDQYKVEIRFPFEGGDPDIVTIIGREDKVQECADYLLNLVEEYMQDIDDNDSSQQYLRAPKQEGQYNQRNPGQPGFIVAGAPWEQQAPPHQGQQRVPVVAPNTASNEEFPSFGKTGPNTPAGGAPHWGPRR</sequence>
<keyword evidence="4 5" id="KW-0694">RNA-binding</keyword>
<evidence type="ECO:0000256" key="2">
    <source>
        <dbReference type="ARBA" id="ARBA00022490"/>
    </source>
</evidence>
<dbReference type="CDD" id="cd22414">
    <property type="entry name" value="KH-I_Vigilin_rpt11"/>
    <property type="match status" value="1"/>
</dbReference>
<evidence type="ECO:0000313" key="9">
    <source>
        <dbReference type="EMBL" id="KAI9565201.1"/>
    </source>
</evidence>
<feature type="domain" description="K Homology" evidence="8">
    <location>
        <begin position="719"/>
        <end position="792"/>
    </location>
</feature>
<dbReference type="Proteomes" id="UP000820818">
    <property type="component" value="Linkage Group LG1"/>
</dbReference>
<dbReference type="InterPro" id="IPR057778">
    <property type="entry name" value="KH_Vigilin_N"/>
</dbReference>
<feature type="region of interest" description="Disordered" evidence="7">
    <location>
        <begin position="1"/>
        <end position="34"/>
    </location>
</feature>
<dbReference type="InterPro" id="IPR004087">
    <property type="entry name" value="KH_dom"/>
</dbReference>
<evidence type="ECO:0000256" key="3">
    <source>
        <dbReference type="ARBA" id="ARBA00022737"/>
    </source>
</evidence>
<dbReference type="CDD" id="cd22411">
    <property type="entry name" value="KH-I_Vigilin_rpt8"/>
    <property type="match status" value="1"/>
</dbReference>
<comment type="caution">
    <text evidence="9">The sequence shown here is derived from an EMBL/GenBank/DDBJ whole genome shotgun (WGS) entry which is preliminary data.</text>
</comment>
<gene>
    <name evidence="9" type="ORF">GHT06_008982</name>
</gene>
<dbReference type="PANTHER" id="PTHR10627:SF31">
    <property type="entry name" value="DODECA-SATELLITE-BINDING PROTEIN 1, ISOFORM A"/>
    <property type="match status" value="1"/>
</dbReference>
<dbReference type="CDD" id="cd22407">
    <property type="entry name" value="KH-I_Vigilin_rpt3"/>
    <property type="match status" value="1"/>
</dbReference>
<evidence type="ECO:0000256" key="6">
    <source>
        <dbReference type="SAM" id="Coils"/>
    </source>
</evidence>
<accession>A0AAD5PYW9</accession>
<comment type="subcellular location">
    <subcellularLocation>
        <location evidence="1">Cytoplasm</location>
    </subcellularLocation>
</comment>
<dbReference type="FunFam" id="3.30.1370.10:FF:000039">
    <property type="entry name" value="vigilin isoform X1"/>
    <property type="match status" value="1"/>
</dbReference>
<evidence type="ECO:0000256" key="5">
    <source>
        <dbReference type="PROSITE-ProRule" id="PRU00117"/>
    </source>
</evidence>
<evidence type="ECO:0000256" key="7">
    <source>
        <dbReference type="SAM" id="MobiDB-lite"/>
    </source>
</evidence>
<feature type="domain" description="K Homology" evidence="8">
    <location>
        <begin position="358"/>
        <end position="424"/>
    </location>
</feature>
<feature type="domain" description="K Homology" evidence="8">
    <location>
        <begin position="289"/>
        <end position="357"/>
    </location>
</feature>
<feature type="coiled-coil region" evidence="6">
    <location>
        <begin position="1090"/>
        <end position="1117"/>
    </location>
</feature>
<dbReference type="CDD" id="cd22409">
    <property type="entry name" value="KH-I_Vigilin_rpt5"/>
    <property type="match status" value="1"/>
</dbReference>
<feature type="domain" description="K Homology" evidence="8">
    <location>
        <begin position="216"/>
        <end position="284"/>
    </location>
</feature>
<feature type="domain" description="K Homology" evidence="8">
    <location>
        <begin position="962"/>
        <end position="1028"/>
    </location>
</feature>
<feature type="domain" description="K Homology" evidence="8">
    <location>
        <begin position="1113"/>
        <end position="1181"/>
    </location>
</feature>
<dbReference type="PROSITE" id="PS50084">
    <property type="entry name" value="KH_TYPE_1"/>
    <property type="match status" value="14"/>
</dbReference>
<evidence type="ECO:0000313" key="10">
    <source>
        <dbReference type="Proteomes" id="UP000820818"/>
    </source>
</evidence>
<organism evidence="9 10">
    <name type="scientific">Daphnia sinensis</name>
    <dbReference type="NCBI Taxonomy" id="1820382"/>
    <lineage>
        <taxon>Eukaryota</taxon>
        <taxon>Metazoa</taxon>
        <taxon>Ecdysozoa</taxon>
        <taxon>Arthropoda</taxon>
        <taxon>Crustacea</taxon>
        <taxon>Branchiopoda</taxon>
        <taxon>Diplostraca</taxon>
        <taxon>Cladocera</taxon>
        <taxon>Anomopoda</taxon>
        <taxon>Daphniidae</taxon>
        <taxon>Daphnia</taxon>
        <taxon>Daphnia similis group</taxon>
    </lineage>
</organism>
<dbReference type="CDD" id="cd02394">
    <property type="entry name" value="KH-I_Vigilin_rpt6"/>
    <property type="match status" value="1"/>
</dbReference>
<dbReference type="CDD" id="cd22413">
    <property type="entry name" value="KH-I_Vigilin_rpt10"/>
    <property type="match status" value="1"/>
</dbReference>
<evidence type="ECO:0000256" key="1">
    <source>
        <dbReference type="ARBA" id="ARBA00004496"/>
    </source>
</evidence>
<dbReference type="CDD" id="cd22405">
    <property type="entry name" value="KH-I_Vigilin_rpt1"/>
    <property type="match status" value="1"/>
</dbReference>
<dbReference type="CDD" id="cd22418">
    <property type="entry name" value="KH-I_Vigilin_rpt15"/>
    <property type="match status" value="1"/>
</dbReference>
<dbReference type="SUPFAM" id="SSF54791">
    <property type="entry name" value="Eukaryotic type KH-domain (KH-domain type I)"/>
    <property type="match status" value="12"/>
</dbReference>
<dbReference type="FunFam" id="3.30.1370.10:FF:000061">
    <property type="entry name" value="High density lipoprotein binding protein"/>
    <property type="match status" value="1"/>
</dbReference>
<dbReference type="CDD" id="cd22415">
    <property type="entry name" value="KH-I_Vigilin_rpt12"/>
    <property type="match status" value="1"/>
</dbReference>
<dbReference type="CDD" id="cd22416">
    <property type="entry name" value="KH-I_Vigilin_rpt13"/>
    <property type="match status" value="1"/>
</dbReference>
<keyword evidence="3" id="KW-0677">Repeat</keyword>
<dbReference type="InterPro" id="IPR004088">
    <property type="entry name" value="KH_dom_type_1"/>
</dbReference>
<evidence type="ECO:0000256" key="4">
    <source>
        <dbReference type="ARBA" id="ARBA00022884"/>
    </source>
</evidence>
<feature type="domain" description="K Homology" evidence="8">
    <location>
        <begin position="499"/>
        <end position="568"/>
    </location>
</feature>
<keyword evidence="10" id="KW-1185">Reference proteome</keyword>
<feature type="domain" description="K Homology" evidence="8">
    <location>
        <begin position="1040"/>
        <end position="1109"/>
    </location>
</feature>
<dbReference type="CDD" id="cd22408">
    <property type="entry name" value="KH-I_Vigilin_rpt4"/>
    <property type="match status" value="1"/>
</dbReference>
<dbReference type="CDD" id="cd22412">
    <property type="entry name" value="KH-I_Vigilin_rpt9"/>
    <property type="match status" value="1"/>
</dbReference>
<evidence type="ECO:0000259" key="8">
    <source>
        <dbReference type="SMART" id="SM00322"/>
    </source>
</evidence>
<dbReference type="InterPro" id="IPR036612">
    <property type="entry name" value="KH_dom_type_1_sf"/>
</dbReference>
<reference evidence="9 10" key="1">
    <citation type="submission" date="2022-05" db="EMBL/GenBank/DDBJ databases">
        <title>A multi-omics perspective on studying reproductive biology in Daphnia sinensis.</title>
        <authorList>
            <person name="Jia J."/>
        </authorList>
    </citation>
    <scope>NUCLEOTIDE SEQUENCE [LARGE SCALE GENOMIC DNA]</scope>
    <source>
        <strain evidence="9 10">WSL</strain>
    </source>
</reference>
<dbReference type="CDD" id="cd22406">
    <property type="entry name" value="KH-I_Vigilin_rpt2"/>
    <property type="match status" value="1"/>
</dbReference>
<dbReference type="GO" id="GO:0010468">
    <property type="term" value="P:regulation of gene expression"/>
    <property type="evidence" value="ECO:0007669"/>
    <property type="project" value="UniProtKB-ARBA"/>
</dbReference>
<dbReference type="Pfam" id="PF00013">
    <property type="entry name" value="KH_1"/>
    <property type="match status" value="14"/>
</dbReference>
<keyword evidence="2" id="KW-0963">Cytoplasm</keyword>
<dbReference type="EMBL" id="WJBH02000001">
    <property type="protein sequence ID" value="KAI9565201.1"/>
    <property type="molecule type" value="Genomic_DNA"/>
</dbReference>
<feature type="domain" description="K Homology" evidence="8">
    <location>
        <begin position="796"/>
        <end position="865"/>
    </location>
</feature>
<name>A0AAD5PYW9_9CRUS</name>
<feature type="domain" description="K Homology" evidence="8">
    <location>
        <begin position="144"/>
        <end position="212"/>
    </location>
</feature>
<dbReference type="GO" id="GO:0003729">
    <property type="term" value="F:mRNA binding"/>
    <property type="evidence" value="ECO:0007669"/>
    <property type="project" value="TreeGrafter"/>
</dbReference>
<feature type="domain" description="K Homology" evidence="8">
    <location>
        <begin position="573"/>
        <end position="641"/>
    </location>
</feature>
<dbReference type="CDD" id="cd22417">
    <property type="entry name" value="KH-I_Vigilin_rpt14"/>
    <property type="match status" value="1"/>
</dbReference>
<dbReference type="Pfam" id="PF24668">
    <property type="entry name" value="KH_Vigilin"/>
    <property type="match status" value="1"/>
</dbReference>
<dbReference type="PANTHER" id="PTHR10627">
    <property type="entry name" value="SCP160"/>
    <property type="match status" value="1"/>
</dbReference>
<dbReference type="Gene3D" id="3.30.1370.10">
    <property type="entry name" value="K Homology domain, type 1"/>
    <property type="match status" value="14"/>
</dbReference>
<protein>
    <recommendedName>
        <fullName evidence="8">K Homology domain-containing protein</fullName>
    </recommendedName>
</protein>
<dbReference type="CDD" id="cd22410">
    <property type="entry name" value="KH-I_Vigilin_rpt7"/>
    <property type="match status" value="1"/>
</dbReference>
<dbReference type="SMART" id="SM00322">
    <property type="entry name" value="KH"/>
    <property type="match status" value="14"/>
</dbReference>
<feature type="domain" description="K Homology" evidence="8">
    <location>
        <begin position="869"/>
        <end position="961"/>
    </location>
</feature>
<keyword evidence="6" id="KW-0175">Coiled coil</keyword>
<proteinExistence type="predicted"/>
<dbReference type="AlphaFoldDB" id="A0AAD5PYW9"/>
<feature type="domain" description="K Homology" evidence="8">
    <location>
        <begin position="645"/>
        <end position="714"/>
    </location>
</feature>
<feature type="region of interest" description="Disordered" evidence="7">
    <location>
        <begin position="1225"/>
        <end position="1271"/>
    </location>
</feature>